<dbReference type="PROSITE" id="PS51186">
    <property type="entry name" value="GNAT"/>
    <property type="match status" value="1"/>
</dbReference>
<dbReference type="Proteomes" id="UP000607796">
    <property type="component" value="Unassembled WGS sequence"/>
</dbReference>
<reference evidence="4 5" key="1">
    <citation type="journal article" date="2021" name="Int. J. Syst. Evol. Microbiol.">
        <title>Salipiger mangrovisoli sp. nov., isolated from mangrove soil and the proposal for the reclassification of Paraphaeobacter pallidus as Salipiger pallidus comb. nov.</title>
        <authorList>
            <person name="Du J."/>
            <person name="Liu Y."/>
            <person name="Pei T."/>
            <person name="Deng M.R."/>
            <person name="Zhu H."/>
        </authorList>
    </citation>
    <scope>NUCLEOTIDE SEQUENCE [LARGE SCALE GENOMIC DNA]</scope>
    <source>
        <strain evidence="4 5">6D45A</strain>
    </source>
</reference>
<name>A0ABR9X3K7_9RHOB</name>
<dbReference type="RefSeq" id="WP_194135398.1">
    <property type="nucleotide sequence ID" value="NZ_JADFFK010000010.1"/>
</dbReference>
<proteinExistence type="predicted"/>
<dbReference type="SUPFAM" id="SSF55729">
    <property type="entry name" value="Acyl-CoA N-acyltransferases (Nat)"/>
    <property type="match status" value="1"/>
</dbReference>
<gene>
    <name evidence="4" type="ORF">IQ782_14635</name>
</gene>
<dbReference type="Gene3D" id="3.40.630.30">
    <property type="match status" value="1"/>
</dbReference>
<evidence type="ECO:0000259" key="3">
    <source>
        <dbReference type="PROSITE" id="PS51186"/>
    </source>
</evidence>
<dbReference type="CDD" id="cd04301">
    <property type="entry name" value="NAT_SF"/>
    <property type="match status" value="1"/>
</dbReference>
<dbReference type="Pfam" id="PF00583">
    <property type="entry name" value="Acetyltransf_1"/>
    <property type="match status" value="1"/>
</dbReference>
<organism evidence="4 5">
    <name type="scientific">Salipiger mangrovisoli</name>
    <dbReference type="NCBI Taxonomy" id="2865933"/>
    <lineage>
        <taxon>Bacteria</taxon>
        <taxon>Pseudomonadati</taxon>
        <taxon>Pseudomonadota</taxon>
        <taxon>Alphaproteobacteria</taxon>
        <taxon>Rhodobacterales</taxon>
        <taxon>Roseobacteraceae</taxon>
        <taxon>Salipiger</taxon>
    </lineage>
</organism>
<evidence type="ECO:0000313" key="4">
    <source>
        <dbReference type="EMBL" id="MBE9638090.1"/>
    </source>
</evidence>
<accession>A0ABR9X3K7</accession>
<evidence type="ECO:0000256" key="2">
    <source>
        <dbReference type="ARBA" id="ARBA00023315"/>
    </source>
</evidence>
<evidence type="ECO:0000313" key="5">
    <source>
        <dbReference type="Proteomes" id="UP000607796"/>
    </source>
</evidence>
<dbReference type="InterPro" id="IPR016181">
    <property type="entry name" value="Acyl_CoA_acyltransferase"/>
</dbReference>
<feature type="domain" description="N-acetyltransferase" evidence="3">
    <location>
        <begin position="6"/>
        <end position="159"/>
    </location>
</feature>
<comment type="caution">
    <text evidence="4">The sequence shown here is derived from an EMBL/GenBank/DDBJ whole genome shotgun (WGS) entry which is preliminary data.</text>
</comment>
<evidence type="ECO:0000256" key="1">
    <source>
        <dbReference type="ARBA" id="ARBA00022679"/>
    </source>
</evidence>
<sequence length="160" mass="17283">MPDLLAAPRAAPEGFSDWPELLALIRGSFAYMDGRIDPPSSAHLLTPASLRDRAAAEHLYIAGPPLLGCAFFAEQPDALYIGKLAIAPDAQGAGLGRAFLAEAESLARRRGLPRLRLETRVELTRNHAAFARLGFIKTAEKAHPGFDRPTSITLEKPLFA</sequence>
<keyword evidence="1" id="KW-0808">Transferase</keyword>
<keyword evidence="5" id="KW-1185">Reference proteome</keyword>
<dbReference type="PANTHER" id="PTHR43877:SF2">
    <property type="entry name" value="AMINOALKYLPHOSPHONATE N-ACETYLTRANSFERASE-RELATED"/>
    <property type="match status" value="1"/>
</dbReference>
<protein>
    <submittedName>
        <fullName evidence="4">GNAT family N-acetyltransferase</fullName>
    </submittedName>
</protein>
<keyword evidence="2" id="KW-0012">Acyltransferase</keyword>
<dbReference type="InterPro" id="IPR050832">
    <property type="entry name" value="Bact_Acetyltransf"/>
</dbReference>
<dbReference type="EMBL" id="JADFFK010000010">
    <property type="protein sequence ID" value="MBE9638090.1"/>
    <property type="molecule type" value="Genomic_DNA"/>
</dbReference>
<dbReference type="PANTHER" id="PTHR43877">
    <property type="entry name" value="AMINOALKYLPHOSPHONATE N-ACETYLTRANSFERASE-RELATED-RELATED"/>
    <property type="match status" value="1"/>
</dbReference>
<dbReference type="InterPro" id="IPR000182">
    <property type="entry name" value="GNAT_dom"/>
</dbReference>